<dbReference type="Gene3D" id="3.10.20.30">
    <property type="match status" value="1"/>
</dbReference>
<reference evidence="1 2" key="1">
    <citation type="submission" date="2023-02" db="EMBL/GenBank/DDBJ databases">
        <title>Comparative genome analysis of Eubacterium limosum species.</title>
        <authorList>
            <person name="Bak J.E."/>
        </authorList>
    </citation>
    <scope>NUCLEOTIDE SEQUENCE [LARGE SCALE GENOMIC DNA]</scope>
    <source>
        <strain evidence="1 2">KGMB01548</strain>
    </source>
</reference>
<dbReference type="Proteomes" id="UP001215087">
    <property type="component" value="Unassembled WGS sequence"/>
</dbReference>
<dbReference type="RefSeq" id="WP_270506992.1">
    <property type="nucleotide sequence ID" value="NZ_CP171347.1"/>
</dbReference>
<evidence type="ECO:0000313" key="1">
    <source>
        <dbReference type="EMBL" id="MDE1472496.1"/>
    </source>
</evidence>
<protein>
    <submittedName>
        <fullName evidence="1">MoaD/ThiS family protein</fullName>
    </submittedName>
</protein>
<dbReference type="EMBL" id="JAQSVD010000015">
    <property type="protein sequence ID" value="MDE1472496.1"/>
    <property type="molecule type" value="Genomic_DNA"/>
</dbReference>
<dbReference type="InterPro" id="IPR012675">
    <property type="entry name" value="Beta-grasp_dom_sf"/>
</dbReference>
<dbReference type="SUPFAM" id="SSF54285">
    <property type="entry name" value="MoaD/ThiS"/>
    <property type="match status" value="1"/>
</dbReference>
<comment type="caution">
    <text evidence="1">The sequence shown here is derived from an EMBL/GenBank/DDBJ whole genome shotgun (WGS) entry which is preliminary data.</text>
</comment>
<dbReference type="Pfam" id="PF02597">
    <property type="entry name" value="ThiS"/>
    <property type="match status" value="1"/>
</dbReference>
<evidence type="ECO:0000313" key="2">
    <source>
        <dbReference type="Proteomes" id="UP001215087"/>
    </source>
</evidence>
<dbReference type="InterPro" id="IPR003749">
    <property type="entry name" value="ThiS/MoaD-like"/>
</dbReference>
<organism evidence="1 2">
    <name type="scientific">Eubacterium limosum</name>
    <dbReference type="NCBI Taxonomy" id="1736"/>
    <lineage>
        <taxon>Bacteria</taxon>
        <taxon>Bacillati</taxon>
        <taxon>Bacillota</taxon>
        <taxon>Clostridia</taxon>
        <taxon>Eubacteriales</taxon>
        <taxon>Eubacteriaceae</taxon>
        <taxon>Eubacterium</taxon>
    </lineage>
</organism>
<dbReference type="InterPro" id="IPR016155">
    <property type="entry name" value="Mopterin_synth/thiamin_S_b"/>
</dbReference>
<keyword evidence="2" id="KW-1185">Reference proteome</keyword>
<proteinExistence type="predicted"/>
<accession>A0ABT5UUC3</accession>
<name>A0ABT5UUC3_EUBLI</name>
<sequence>MEAENVDCATLRELLRLLKKTYGREVVKAMQQCHVVVNGKRAASDLKLYDQDEVSFIPVCCGG</sequence>
<gene>
    <name evidence="1" type="ORF">PTZ04_19740</name>
</gene>